<comment type="similarity">
    <text evidence="2 8">Belongs to the activator 1 large subunit family.</text>
</comment>
<dbReference type="Gene3D" id="1.20.272.10">
    <property type="match status" value="1"/>
</dbReference>
<dbReference type="PIRSF" id="PIRSF036578">
    <property type="entry name" value="RFC1"/>
    <property type="match status" value="1"/>
</dbReference>
<dbReference type="SMART" id="SM00382">
    <property type="entry name" value="AAA"/>
    <property type="match status" value="1"/>
</dbReference>
<keyword evidence="6 8" id="KW-0067">ATP-binding</keyword>
<comment type="subcellular location">
    <subcellularLocation>
        <location evidence="1 8">Nucleus</location>
    </subcellularLocation>
</comment>
<dbReference type="SUPFAM" id="SSF48019">
    <property type="entry name" value="post-AAA+ oligomerization domain-like"/>
    <property type="match status" value="1"/>
</dbReference>
<feature type="compositionally biased region" description="Basic residues" evidence="9">
    <location>
        <begin position="988"/>
        <end position="1000"/>
    </location>
</feature>
<dbReference type="FunFam" id="3.40.50.300:FF:000395">
    <property type="entry name" value="Replication factor C subunit 1"/>
    <property type="match status" value="1"/>
</dbReference>
<evidence type="ECO:0000256" key="2">
    <source>
        <dbReference type="ARBA" id="ARBA00006116"/>
    </source>
</evidence>
<dbReference type="InterPro" id="IPR013725">
    <property type="entry name" value="DNA_replication_fac_RFC1_C"/>
</dbReference>
<dbReference type="Pfam" id="PF25361">
    <property type="entry name" value="AAA_lid_RFC1"/>
    <property type="match status" value="1"/>
</dbReference>
<dbReference type="Pfam" id="PF00533">
    <property type="entry name" value="BRCT"/>
    <property type="match status" value="1"/>
</dbReference>
<evidence type="ECO:0000313" key="12">
    <source>
        <dbReference type="Proteomes" id="UP001151582"/>
    </source>
</evidence>
<dbReference type="PROSITE" id="PS50172">
    <property type="entry name" value="BRCT"/>
    <property type="match status" value="1"/>
</dbReference>
<dbReference type="Gene3D" id="1.10.8.60">
    <property type="match status" value="1"/>
</dbReference>
<evidence type="ECO:0000256" key="7">
    <source>
        <dbReference type="ARBA" id="ARBA00023242"/>
    </source>
</evidence>
<dbReference type="PANTHER" id="PTHR23389:SF6">
    <property type="entry name" value="REPLICATION FACTOR C SUBUNIT 1"/>
    <property type="match status" value="1"/>
</dbReference>
<evidence type="ECO:0000256" key="9">
    <source>
        <dbReference type="SAM" id="MobiDB-lite"/>
    </source>
</evidence>
<dbReference type="GO" id="GO:0005663">
    <property type="term" value="C:DNA replication factor C complex"/>
    <property type="evidence" value="ECO:0007669"/>
    <property type="project" value="InterPro"/>
</dbReference>
<dbReference type="GO" id="GO:0016887">
    <property type="term" value="F:ATP hydrolysis activity"/>
    <property type="evidence" value="ECO:0007669"/>
    <property type="project" value="InterPro"/>
</dbReference>
<feature type="domain" description="BRCT" evidence="10">
    <location>
        <begin position="281"/>
        <end position="359"/>
    </location>
</feature>
<keyword evidence="7 8" id="KW-0539">Nucleus</keyword>
<feature type="compositionally biased region" description="Basic and acidic residues" evidence="9">
    <location>
        <begin position="55"/>
        <end position="70"/>
    </location>
</feature>
<feature type="region of interest" description="Disordered" evidence="9">
    <location>
        <begin position="1"/>
        <end position="229"/>
    </location>
</feature>
<dbReference type="SMART" id="SM00292">
    <property type="entry name" value="BRCT"/>
    <property type="match status" value="1"/>
</dbReference>
<feature type="region of interest" description="Disordered" evidence="9">
    <location>
        <begin position="902"/>
        <end position="1000"/>
    </location>
</feature>
<dbReference type="SUPFAM" id="SSF52113">
    <property type="entry name" value="BRCT domain"/>
    <property type="match status" value="1"/>
</dbReference>
<feature type="compositionally biased region" description="Polar residues" evidence="9">
    <location>
        <begin position="97"/>
        <end position="109"/>
    </location>
</feature>
<name>A0A9W8ED80_9FUNG</name>
<evidence type="ECO:0000256" key="6">
    <source>
        <dbReference type="ARBA" id="ARBA00022840"/>
    </source>
</evidence>
<feature type="compositionally biased region" description="Basic and acidic residues" evidence="9">
    <location>
        <begin position="132"/>
        <end position="141"/>
    </location>
</feature>
<feature type="compositionally biased region" description="Low complexity" evidence="9">
    <location>
        <begin position="390"/>
        <end position="403"/>
    </location>
</feature>
<evidence type="ECO:0000313" key="11">
    <source>
        <dbReference type="EMBL" id="KAJ1979470.1"/>
    </source>
</evidence>
<protein>
    <recommendedName>
        <fullName evidence="3 8">Replication factor C subunit 1</fullName>
    </recommendedName>
</protein>
<evidence type="ECO:0000259" key="10">
    <source>
        <dbReference type="PROSITE" id="PS50172"/>
    </source>
</evidence>
<keyword evidence="4 8" id="KW-0235">DNA replication</keyword>
<dbReference type="InterPro" id="IPR003959">
    <property type="entry name" value="ATPase_AAA_core"/>
</dbReference>
<accession>A0A9W8ED80</accession>
<dbReference type="FunFam" id="1.10.8.60:FF:000021">
    <property type="entry name" value="Replication factor C subunit 1"/>
    <property type="match status" value="1"/>
</dbReference>
<evidence type="ECO:0000256" key="4">
    <source>
        <dbReference type="ARBA" id="ARBA00022705"/>
    </source>
</evidence>
<dbReference type="GO" id="GO:0003689">
    <property type="term" value="F:DNA clamp loader activity"/>
    <property type="evidence" value="ECO:0007669"/>
    <property type="project" value="UniProtKB-UniRule"/>
</dbReference>
<dbReference type="GO" id="GO:0005634">
    <property type="term" value="C:nucleus"/>
    <property type="evidence" value="ECO:0007669"/>
    <property type="project" value="UniProtKB-SubCell"/>
</dbReference>
<feature type="compositionally biased region" description="Acidic residues" evidence="9">
    <location>
        <begin position="142"/>
        <end position="159"/>
    </location>
</feature>
<dbReference type="CDD" id="cd17752">
    <property type="entry name" value="BRCT_RFC1"/>
    <property type="match status" value="1"/>
</dbReference>
<dbReference type="GO" id="GO:0005524">
    <property type="term" value="F:ATP binding"/>
    <property type="evidence" value="ECO:0007669"/>
    <property type="project" value="UniProtKB-UniRule"/>
</dbReference>
<dbReference type="Gene3D" id="3.40.50.300">
    <property type="entry name" value="P-loop containing nucleotide triphosphate hydrolases"/>
    <property type="match status" value="1"/>
</dbReference>
<proteinExistence type="inferred from homology"/>
<dbReference type="FunFam" id="3.40.50.10190:FF:000001">
    <property type="entry name" value="Replication factor C subunit 1"/>
    <property type="match status" value="1"/>
</dbReference>
<keyword evidence="5 8" id="KW-0547">Nucleotide-binding</keyword>
<dbReference type="InterPro" id="IPR012178">
    <property type="entry name" value="RFC1"/>
</dbReference>
<organism evidence="11 12">
    <name type="scientific">Dimargaris verticillata</name>
    <dbReference type="NCBI Taxonomy" id="2761393"/>
    <lineage>
        <taxon>Eukaryota</taxon>
        <taxon>Fungi</taxon>
        <taxon>Fungi incertae sedis</taxon>
        <taxon>Zoopagomycota</taxon>
        <taxon>Kickxellomycotina</taxon>
        <taxon>Dimargaritomycetes</taxon>
        <taxon>Dimargaritales</taxon>
        <taxon>Dimargaritaceae</taxon>
        <taxon>Dimargaris</taxon>
    </lineage>
</organism>
<evidence type="ECO:0000256" key="5">
    <source>
        <dbReference type="ARBA" id="ARBA00022741"/>
    </source>
</evidence>
<dbReference type="Proteomes" id="UP001151582">
    <property type="component" value="Unassembled WGS sequence"/>
</dbReference>
<evidence type="ECO:0000256" key="8">
    <source>
        <dbReference type="PIRNR" id="PIRNR036578"/>
    </source>
</evidence>
<feature type="region of interest" description="Disordered" evidence="9">
    <location>
        <begin position="358"/>
        <end position="403"/>
    </location>
</feature>
<gene>
    <name evidence="11" type="primary">rfc1</name>
    <name evidence="11" type="ORF">H4R34_002814</name>
</gene>
<dbReference type="SUPFAM" id="SSF52540">
    <property type="entry name" value="P-loop containing nucleoside triphosphate hydrolases"/>
    <property type="match status" value="1"/>
</dbReference>
<evidence type="ECO:0000256" key="1">
    <source>
        <dbReference type="ARBA" id="ARBA00004123"/>
    </source>
</evidence>
<dbReference type="InterPro" id="IPR027417">
    <property type="entry name" value="P-loop_NTPase"/>
</dbReference>
<dbReference type="GO" id="GO:0003677">
    <property type="term" value="F:DNA binding"/>
    <property type="evidence" value="ECO:0007669"/>
    <property type="project" value="InterPro"/>
</dbReference>
<dbReference type="InterPro" id="IPR003593">
    <property type="entry name" value="AAA+_ATPase"/>
</dbReference>
<sequence length="1000" mass="107929">MPSKRSTRSADVPTPKRPRLTRKKDLAQSPEQASLKVASPKKKASATTLTSFIKGDGRKFFSTKRGKDEPNENSAPSPADRKIEPSSFFGPPKPRPTRTTVAAAQTQSKYKPVDVDMTSSEDDSEDGVFQLKDADIKAAKAEEEDDDDLEEDEVPEDDGNGNGNEGAHEVSGDDDDVVDKAPPPTMRTRRSKPTNQVSTIIPAEPTPTAARRKPKAEAGSTAVAKKPTPAASYPYQAQRDAILAQFGGFVDVVPEKKPYQFWAKQSEGGPVAPGSKDLPTGAEDCLGGLTFVLTGELASMSRADAGDLVKRYGGRITSAPSSKTTFLIVGEDPGATKLEKAKKIKLKTLDEDGLLDLIRALPPGPDASSEPTVSQSSASPVIDEEPAQPPCAATAPDTTAIPASAGPVRTELWTDKYRPRSLKELCGNKSNVESIIRYLRTWRRALGHGGAPAASQTREKAVLVSGPPGIGKTTAVVLACESEGFQIIEMNASDSRNKKSLDKVVRELTGNRTVTEYFTSSNASPKAPSGMAKQAVLVMDEVDGMSAGDRGGMAELIQIIKKSLIPIICICNDRQSPNVRSLAGYCEDLRFRRPDANTIRSRLMTIAFKEKLKLQPNAIDQLVASTHADIRQILNLLSTYRLSNASMSYDDSKQYSRTAEKYITLNPFDVTGKLFSPQAYRVDSFATRLDYYFTDSGLIPLMVQENYINCEPSQTYLASSSAPNAIVARLDALSEAANAISEADLVDRVIGRSQQWGLMPVHAAFSCARPAFYMHGGMRGRYNFPGWLGKNSTATKFQRMLREIQIHMRLRISGDKHDVRQNYIPALVPTLTAPLRENGQAGIEPVMKVMDHYFLTKDDWDAVMEFQVGITAQSGPWADSLSSIPANVKSAFTRQYNKVSHPMAVPAPSSAAGGGGNGKRARDGASPISSVVPDSEGAVDVDEVKSEDDEDGSSSANADHGVDDDRLIKRKKTSGKGARTTAAASGSRKGRGRGRGKAKR</sequence>
<comment type="caution">
    <text evidence="11">The sequence shown here is derived from an EMBL/GenBank/DDBJ whole genome shotgun (WGS) entry which is preliminary data.</text>
</comment>
<dbReference type="EMBL" id="JANBQB010000217">
    <property type="protein sequence ID" value="KAJ1979470.1"/>
    <property type="molecule type" value="Genomic_DNA"/>
</dbReference>
<dbReference type="PANTHER" id="PTHR23389">
    <property type="entry name" value="CHROMOSOME TRANSMISSION FIDELITY FACTOR 18"/>
    <property type="match status" value="1"/>
</dbReference>
<dbReference type="CDD" id="cd18140">
    <property type="entry name" value="HLD_clamp_RFC"/>
    <property type="match status" value="1"/>
</dbReference>
<dbReference type="GO" id="GO:0006271">
    <property type="term" value="P:DNA strand elongation involved in DNA replication"/>
    <property type="evidence" value="ECO:0007669"/>
    <property type="project" value="UniProtKB-ARBA"/>
</dbReference>
<dbReference type="CDD" id="cd00009">
    <property type="entry name" value="AAA"/>
    <property type="match status" value="1"/>
</dbReference>
<keyword evidence="12" id="KW-1185">Reference proteome</keyword>
<feature type="compositionally biased region" description="Polar residues" evidence="9">
    <location>
        <begin position="369"/>
        <end position="379"/>
    </location>
</feature>
<dbReference type="InterPro" id="IPR008921">
    <property type="entry name" value="DNA_pol3_clamp-load_cplx_C"/>
</dbReference>
<dbReference type="InterPro" id="IPR001357">
    <property type="entry name" value="BRCT_dom"/>
</dbReference>
<dbReference type="AlphaFoldDB" id="A0A9W8ED80"/>
<dbReference type="Pfam" id="PF00004">
    <property type="entry name" value="AAA"/>
    <property type="match status" value="1"/>
</dbReference>
<dbReference type="InterPro" id="IPR047854">
    <property type="entry name" value="RFC_lid"/>
</dbReference>
<dbReference type="InterPro" id="IPR036420">
    <property type="entry name" value="BRCT_dom_sf"/>
</dbReference>
<dbReference type="Gene3D" id="3.40.50.10190">
    <property type="entry name" value="BRCT domain"/>
    <property type="match status" value="1"/>
</dbReference>
<feature type="compositionally biased region" description="Acidic residues" evidence="9">
    <location>
        <begin position="937"/>
        <end position="952"/>
    </location>
</feature>
<dbReference type="OrthoDB" id="446168at2759"/>
<evidence type="ECO:0000256" key="3">
    <source>
        <dbReference type="ARBA" id="ARBA00020401"/>
    </source>
</evidence>
<reference evidence="11" key="1">
    <citation type="submission" date="2022-07" db="EMBL/GenBank/DDBJ databases">
        <title>Phylogenomic reconstructions and comparative analyses of Kickxellomycotina fungi.</title>
        <authorList>
            <person name="Reynolds N.K."/>
            <person name="Stajich J.E."/>
            <person name="Barry K."/>
            <person name="Grigoriev I.V."/>
            <person name="Crous P."/>
            <person name="Smith M.E."/>
        </authorList>
    </citation>
    <scope>NUCLEOTIDE SEQUENCE</scope>
    <source>
        <strain evidence="11">RSA 567</strain>
    </source>
</reference>
<dbReference type="Pfam" id="PF08519">
    <property type="entry name" value="RFC1"/>
    <property type="match status" value="1"/>
</dbReference>
<dbReference type="GO" id="GO:0006281">
    <property type="term" value="P:DNA repair"/>
    <property type="evidence" value="ECO:0007669"/>
    <property type="project" value="InterPro"/>
</dbReference>